<dbReference type="GO" id="GO:0035312">
    <property type="term" value="F:5'-3' DNA exonuclease activity"/>
    <property type="evidence" value="ECO:0007669"/>
    <property type="project" value="TreeGrafter"/>
</dbReference>
<sequence>MKEPVYADLHVHTTNSDGELALDEVPAAATEAGLAAVAVTDHDRTHPDLDAPLVRVDGIDVIHGIELRVEVDSLPDGIDLLGYGVTGSPALRTELDRLQMDRKTRGARIIELVERELDITLDVEVEEGIGRPHIARAVDAHPGTDHTYQDAFDELIGDDGPCNVPREIPSFERGVSLLSEACNVVSLAHPYRYGALDDVFELAARLDAVECRYPYSPSNPAHDSGRDRRTVERHDLLVTGGSDAHGRDLGQTGLTEPEYERFLAVGGFGA</sequence>
<dbReference type="Proteomes" id="UP000011566">
    <property type="component" value="Unassembled WGS sequence"/>
</dbReference>
<dbReference type="Gene3D" id="1.10.150.650">
    <property type="match status" value="1"/>
</dbReference>
<dbReference type="GO" id="GO:0004534">
    <property type="term" value="F:5'-3' RNA exonuclease activity"/>
    <property type="evidence" value="ECO:0007669"/>
    <property type="project" value="TreeGrafter"/>
</dbReference>
<dbReference type="InterPro" id="IPR003141">
    <property type="entry name" value="Pol/His_phosphatase_N"/>
</dbReference>
<dbReference type="Gene3D" id="3.20.20.140">
    <property type="entry name" value="Metal-dependent hydrolases"/>
    <property type="match status" value="1"/>
</dbReference>
<evidence type="ECO:0000259" key="1">
    <source>
        <dbReference type="SMART" id="SM00481"/>
    </source>
</evidence>
<dbReference type="InterPro" id="IPR004013">
    <property type="entry name" value="PHP_dom"/>
</dbReference>
<comment type="caution">
    <text evidence="2">The sequence shown here is derived from an EMBL/GenBank/DDBJ whole genome shotgun (WGS) entry which is preliminary data.</text>
</comment>
<dbReference type="EMBL" id="AOMB01000006">
    <property type="protein sequence ID" value="EMA41225.1"/>
    <property type="molecule type" value="Genomic_DNA"/>
</dbReference>
<evidence type="ECO:0000313" key="2">
    <source>
        <dbReference type="EMBL" id="EMA41225.1"/>
    </source>
</evidence>
<protein>
    <recommendedName>
        <fullName evidence="1">Polymerase/histidinol phosphatase N-terminal domain-containing protein</fullName>
    </recommendedName>
</protein>
<dbReference type="RefSeq" id="WP_007690444.1">
    <property type="nucleotide sequence ID" value="NZ_AJRK01000015.1"/>
</dbReference>
<reference evidence="2 3" key="1">
    <citation type="journal article" date="2014" name="PLoS Genet.">
        <title>Phylogenetically driven sequencing of extremely halophilic archaea reveals strategies for static and dynamic osmo-response.</title>
        <authorList>
            <person name="Becker E.A."/>
            <person name="Seitzer P.M."/>
            <person name="Tritt A."/>
            <person name="Larsen D."/>
            <person name="Krusor M."/>
            <person name="Yao A.I."/>
            <person name="Wu D."/>
            <person name="Madern D."/>
            <person name="Eisen J.A."/>
            <person name="Darling A.E."/>
            <person name="Facciotti M.T."/>
        </authorList>
    </citation>
    <scope>NUCLEOTIDE SEQUENCE [LARGE SCALE GENOMIC DNA]</scope>
    <source>
        <strain evidence="2 3">100A6</strain>
    </source>
</reference>
<dbReference type="InterPro" id="IPR052018">
    <property type="entry name" value="PHP_domain"/>
</dbReference>
<dbReference type="InterPro" id="IPR016195">
    <property type="entry name" value="Pol/histidinol_Pase-like"/>
</dbReference>
<dbReference type="eggNOG" id="arCOG00302">
    <property type="taxonomic scope" value="Archaea"/>
</dbReference>
<name>M0M9Z2_9EURY</name>
<dbReference type="SUPFAM" id="SSF89550">
    <property type="entry name" value="PHP domain-like"/>
    <property type="match status" value="1"/>
</dbReference>
<organism evidence="2 3">
    <name type="scientific">Halococcus hamelinensis 100A6</name>
    <dbReference type="NCBI Taxonomy" id="1132509"/>
    <lineage>
        <taxon>Archaea</taxon>
        <taxon>Methanobacteriati</taxon>
        <taxon>Methanobacteriota</taxon>
        <taxon>Stenosarchaea group</taxon>
        <taxon>Halobacteria</taxon>
        <taxon>Halobacteriales</taxon>
        <taxon>Halococcaceae</taxon>
        <taxon>Halococcus</taxon>
    </lineage>
</organism>
<dbReference type="PATRIC" id="fig|1132509.6.peg.525"/>
<dbReference type="OrthoDB" id="196608at2157"/>
<dbReference type="SMART" id="SM00481">
    <property type="entry name" value="POLIIIAc"/>
    <property type="match status" value="1"/>
</dbReference>
<feature type="domain" description="Polymerase/histidinol phosphatase N-terminal" evidence="1">
    <location>
        <begin position="7"/>
        <end position="71"/>
    </location>
</feature>
<dbReference type="PANTHER" id="PTHR42924">
    <property type="entry name" value="EXONUCLEASE"/>
    <property type="match status" value="1"/>
</dbReference>
<dbReference type="Pfam" id="PF02811">
    <property type="entry name" value="PHP"/>
    <property type="match status" value="1"/>
</dbReference>
<gene>
    <name evidence="2" type="ORF">C447_02232</name>
</gene>
<evidence type="ECO:0000313" key="3">
    <source>
        <dbReference type="Proteomes" id="UP000011566"/>
    </source>
</evidence>
<keyword evidence="3" id="KW-1185">Reference proteome</keyword>
<accession>M0M9Z2</accession>
<proteinExistence type="predicted"/>
<dbReference type="AlphaFoldDB" id="M0M9Z2"/>
<dbReference type="PANTHER" id="PTHR42924:SF18">
    <property type="entry name" value="POLYMERASE_HISTIDINOL PHOSPHATASE N-TERMINAL DOMAIN-CONTAINING PROTEIN"/>
    <property type="match status" value="1"/>
</dbReference>